<dbReference type="OrthoDB" id="6738456at2759"/>
<keyword evidence="4" id="KW-0449">Lipoprotein</keyword>
<protein>
    <submittedName>
        <fullName evidence="6">Gamma-aminobutyric acid receptor-associated protein-like 2</fullName>
    </submittedName>
</protein>
<evidence type="ECO:0000313" key="7">
    <source>
        <dbReference type="Proteomes" id="UP000887013"/>
    </source>
</evidence>
<dbReference type="Proteomes" id="UP000887013">
    <property type="component" value="Unassembled WGS sequence"/>
</dbReference>
<dbReference type="SUPFAM" id="SSF54236">
    <property type="entry name" value="Ubiquitin-like"/>
    <property type="match status" value="1"/>
</dbReference>
<evidence type="ECO:0000256" key="5">
    <source>
        <dbReference type="RuleBase" id="RU004384"/>
    </source>
</evidence>
<dbReference type="Gene3D" id="3.10.20.90">
    <property type="entry name" value="Phosphatidylinositol 3-kinase Catalytic Subunit, Chain A, domain 1"/>
    <property type="match status" value="1"/>
</dbReference>
<keyword evidence="7" id="KW-1185">Reference proteome</keyword>
<dbReference type="PANTHER" id="PTHR10969">
    <property type="entry name" value="MICROTUBULE-ASSOCIATED PROTEINS 1A/1B LIGHT CHAIN 3-RELATED"/>
    <property type="match status" value="1"/>
</dbReference>
<evidence type="ECO:0000256" key="2">
    <source>
        <dbReference type="ARBA" id="ARBA00007293"/>
    </source>
</evidence>
<sequence>MYIFRDLAAWDNSFRVDRKHSSEVACEIPAKTEWKYKKRKSLASRIEESEEIRRLYPSSVPIILEKTPNGKVATAQKEKYLVPRSVTVADLLLMVRKNIFLGLDSSIYLIAAGKVLSPNRTMGEIFDKEKDEDGFLYLMYNSEYNFNYSINSGGRNL</sequence>
<evidence type="ECO:0000256" key="1">
    <source>
        <dbReference type="ARBA" id="ARBA00004370"/>
    </source>
</evidence>
<evidence type="ECO:0000256" key="4">
    <source>
        <dbReference type="ARBA" id="ARBA00023288"/>
    </source>
</evidence>
<evidence type="ECO:0000256" key="3">
    <source>
        <dbReference type="ARBA" id="ARBA00023136"/>
    </source>
</evidence>
<keyword evidence="3" id="KW-0472">Membrane</keyword>
<keyword evidence="5" id="KW-0072">Autophagy</keyword>
<proteinExistence type="inferred from homology"/>
<comment type="similarity">
    <text evidence="2 5">Belongs to the ATG8 family.</text>
</comment>
<gene>
    <name evidence="6" type="primary">GABARAPL2</name>
    <name evidence="6" type="ORF">NPIL_532401</name>
</gene>
<accession>A0A8X6QL63</accession>
<name>A0A8X6QL63_NEPPI</name>
<dbReference type="EMBL" id="BMAW01080403">
    <property type="protein sequence ID" value="GFU19442.1"/>
    <property type="molecule type" value="Genomic_DNA"/>
</dbReference>
<comment type="caution">
    <text evidence="6">The sequence shown here is derived from an EMBL/GenBank/DDBJ whole genome shotgun (WGS) entry which is preliminary data.</text>
</comment>
<comment type="subcellular location">
    <subcellularLocation>
        <location evidence="1">Membrane</location>
    </subcellularLocation>
</comment>
<dbReference type="InterPro" id="IPR004241">
    <property type="entry name" value="Atg8-like"/>
</dbReference>
<organism evidence="6 7">
    <name type="scientific">Nephila pilipes</name>
    <name type="common">Giant wood spider</name>
    <name type="synonym">Nephila maculata</name>
    <dbReference type="NCBI Taxonomy" id="299642"/>
    <lineage>
        <taxon>Eukaryota</taxon>
        <taxon>Metazoa</taxon>
        <taxon>Ecdysozoa</taxon>
        <taxon>Arthropoda</taxon>
        <taxon>Chelicerata</taxon>
        <taxon>Arachnida</taxon>
        <taxon>Araneae</taxon>
        <taxon>Araneomorphae</taxon>
        <taxon>Entelegynae</taxon>
        <taxon>Araneoidea</taxon>
        <taxon>Nephilidae</taxon>
        <taxon>Nephila</taxon>
    </lineage>
</organism>
<reference evidence="6" key="1">
    <citation type="submission" date="2020-08" db="EMBL/GenBank/DDBJ databases">
        <title>Multicomponent nature underlies the extraordinary mechanical properties of spider dragline silk.</title>
        <authorList>
            <person name="Kono N."/>
            <person name="Nakamura H."/>
            <person name="Mori M."/>
            <person name="Yoshida Y."/>
            <person name="Ohtoshi R."/>
            <person name="Malay A.D."/>
            <person name="Moran D.A.P."/>
            <person name="Tomita M."/>
            <person name="Numata K."/>
            <person name="Arakawa K."/>
        </authorList>
    </citation>
    <scope>NUCLEOTIDE SEQUENCE</scope>
</reference>
<dbReference type="AlphaFoldDB" id="A0A8X6QL63"/>
<dbReference type="InterPro" id="IPR029071">
    <property type="entry name" value="Ubiquitin-like_domsf"/>
</dbReference>
<dbReference type="Pfam" id="PF02991">
    <property type="entry name" value="ATG8"/>
    <property type="match status" value="1"/>
</dbReference>
<dbReference type="GO" id="GO:0016020">
    <property type="term" value="C:membrane"/>
    <property type="evidence" value="ECO:0007669"/>
    <property type="project" value="UniProtKB-SubCell"/>
</dbReference>
<evidence type="ECO:0000313" key="6">
    <source>
        <dbReference type="EMBL" id="GFU19442.1"/>
    </source>
</evidence>
<dbReference type="GO" id="GO:0006914">
    <property type="term" value="P:autophagy"/>
    <property type="evidence" value="ECO:0007669"/>
    <property type="project" value="UniProtKB-KW"/>
</dbReference>
<keyword evidence="6" id="KW-0675">Receptor</keyword>